<name>A0A3A2ZVR9_9EURO</name>
<keyword evidence="3" id="KW-0285">Flavoprotein</keyword>
<keyword evidence="6" id="KW-0812">Transmembrane</keyword>
<gene>
    <name evidence="7" type="ORF">PHISCL_04266</name>
</gene>
<keyword evidence="8" id="KW-1185">Reference proteome</keyword>
<comment type="similarity">
    <text evidence="2">Belongs to the FAD-binding monooxygenase family.</text>
</comment>
<dbReference type="GO" id="GO:0050660">
    <property type="term" value="F:flavin adenine dinucleotide binding"/>
    <property type="evidence" value="ECO:0007669"/>
    <property type="project" value="InterPro"/>
</dbReference>
<dbReference type="InterPro" id="IPR020946">
    <property type="entry name" value="Flavin_mOase-like"/>
</dbReference>
<dbReference type="Gene3D" id="3.50.50.60">
    <property type="entry name" value="FAD/NAD(P)-binding domain"/>
    <property type="match status" value="2"/>
</dbReference>
<dbReference type="GO" id="GO:0004499">
    <property type="term" value="F:N,N-dimethylaniline monooxygenase activity"/>
    <property type="evidence" value="ECO:0007669"/>
    <property type="project" value="InterPro"/>
</dbReference>
<keyword evidence="4" id="KW-0274">FAD</keyword>
<evidence type="ECO:0000256" key="1">
    <source>
        <dbReference type="ARBA" id="ARBA00001974"/>
    </source>
</evidence>
<comment type="caution">
    <text evidence="7">The sequence shown here is derived from an EMBL/GenBank/DDBJ whole genome shotgun (WGS) entry which is preliminary data.</text>
</comment>
<organism evidence="7 8">
    <name type="scientific">Aspergillus sclerotialis</name>
    <dbReference type="NCBI Taxonomy" id="2070753"/>
    <lineage>
        <taxon>Eukaryota</taxon>
        <taxon>Fungi</taxon>
        <taxon>Dikarya</taxon>
        <taxon>Ascomycota</taxon>
        <taxon>Pezizomycotina</taxon>
        <taxon>Eurotiomycetes</taxon>
        <taxon>Eurotiomycetidae</taxon>
        <taxon>Eurotiales</taxon>
        <taxon>Aspergillaceae</taxon>
        <taxon>Aspergillus</taxon>
        <taxon>Aspergillus subgen. Polypaecilum</taxon>
    </lineage>
</organism>
<keyword evidence="6" id="KW-0472">Membrane</keyword>
<evidence type="ECO:0000256" key="4">
    <source>
        <dbReference type="ARBA" id="ARBA00022827"/>
    </source>
</evidence>
<keyword evidence="5" id="KW-0560">Oxidoreductase</keyword>
<dbReference type="AlphaFoldDB" id="A0A3A2ZVR9"/>
<comment type="cofactor">
    <cofactor evidence="1">
        <name>FAD</name>
        <dbReference type="ChEBI" id="CHEBI:57692"/>
    </cofactor>
</comment>
<evidence type="ECO:0000256" key="3">
    <source>
        <dbReference type="ARBA" id="ARBA00022630"/>
    </source>
</evidence>
<keyword evidence="7" id="KW-0503">Monooxygenase</keyword>
<sequence>MSTRFQPSRHVGNRDYTRSTVVIIGAGISGLCMAIDLLRRTKCRNFLILEKGSQVGGTWHDNKYPGCACDVWSALYSYSFEQKSDWSREYPGQEELLDYLIHVAEKYGLYKYIRFNTTVQEARWDDTELQWKVNVGVSGVKDSQFQESYDIATDFLVSAVGQLNVPSWPSIPGLDDFNGKLMHSARWDWSYDFTGKRVAVIGNGATAVQIVPELAKSASSLTVHQRTPNWVIPRVDMSISPIQQFLLEYVPPIRWTKRAMMMRFRELSHSAITDGESSFSQQIRKVATSTMKKQMCDKPELWEKLTPNYSPGCKRVIPSDDYYVALNKKHVHLETTPINRVTETGIETTDGESKEYDLIVLATGFRSVEFMYPIQVYGRNGRSVSDVWKDGAAAFHGVTVEDLPNFAMLYGPNTNLGHNSIILMIESQSRYLTGLINEVVSAKIRGETLALRPKPEAVAAFNELIQSQLSKSSFADPNCHSWYKQEDGRITNNWPGTVLRYQHEMSKVQWGDYIAEGSAKERVEGKKDSW</sequence>
<dbReference type="Proteomes" id="UP000266188">
    <property type="component" value="Unassembled WGS sequence"/>
</dbReference>
<accession>A0A3A2ZVR9</accession>
<dbReference type="OrthoDB" id="74360at2759"/>
<keyword evidence="6" id="KW-1133">Transmembrane helix</keyword>
<evidence type="ECO:0000256" key="6">
    <source>
        <dbReference type="SAM" id="Phobius"/>
    </source>
</evidence>
<dbReference type="InterPro" id="IPR036188">
    <property type="entry name" value="FAD/NAD-bd_sf"/>
</dbReference>
<dbReference type="GO" id="GO:0050661">
    <property type="term" value="F:NADP binding"/>
    <property type="evidence" value="ECO:0007669"/>
    <property type="project" value="InterPro"/>
</dbReference>
<proteinExistence type="inferred from homology"/>
<protein>
    <submittedName>
        <fullName evidence="7">Monooxygenase</fullName>
    </submittedName>
</protein>
<dbReference type="EMBL" id="MVGC01000122">
    <property type="protein sequence ID" value="RJE23414.1"/>
    <property type="molecule type" value="Genomic_DNA"/>
</dbReference>
<evidence type="ECO:0000256" key="2">
    <source>
        <dbReference type="ARBA" id="ARBA00010139"/>
    </source>
</evidence>
<feature type="non-terminal residue" evidence="7">
    <location>
        <position position="530"/>
    </location>
</feature>
<dbReference type="SUPFAM" id="SSF51905">
    <property type="entry name" value="FAD/NAD(P)-binding domain"/>
    <property type="match status" value="2"/>
</dbReference>
<dbReference type="Pfam" id="PF00743">
    <property type="entry name" value="FMO-like"/>
    <property type="match status" value="1"/>
</dbReference>
<dbReference type="PANTHER" id="PTHR42877:SF4">
    <property type="entry name" value="FAD_NAD(P)-BINDING DOMAIN-CONTAINING PROTEIN-RELATED"/>
    <property type="match status" value="1"/>
</dbReference>
<dbReference type="PANTHER" id="PTHR42877">
    <property type="entry name" value="L-ORNITHINE N(5)-MONOOXYGENASE-RELATED"/>
    <property type="match status" value="1"/>
</dbReference>
<evidence type="ECO:0000256" key="5">
    <source>
        <dbReference type="ARBA" id="ARBA00023002"/>
    </source>
</evidence>
<feature type="transmembrane region" description="Helical" evidence="6">
    <location>
        <begin position="20"/>
        <end position="38"/>
    </location>
</feature>
<dbReference type="InterPro" id="IPR051209">
    <property type="entry name" value="FAD-bind_Monooxygenase_sf"/>
</dbReference>
<reference evidence="8" key="1">
    <citation type="submission" date="2017-02" db="EMBL/GenBank/DDBJ databases">
        <authorList>
            <person name="Tafer H."/>
            <person name="Lopandic K."/>
        </authorList>
    </citation>
    <scope>NUCLEOTIDE SEQUENCE [LARGE SCALE GENOMIC DNA]</scope>
    <source>
        <strain evidence="8">CBS 366.77</strain>
    </source>
</reference>
<evidence type="ECO:0000313" key="8">
    <source>
        <dbReference type="Proteomes" id="UP000266188"/>
    </source>
</evidence>
<evidence type="ECO:0000313" key="7">
    <source>
        <dbReference type="EMBL" id="RJE23414.1"/>
    </source>
</evidence>